<evidence type="ECO:0000313" key="3">
    <source>
        <dbReference type="EMBL" id="SLN12365.1"/>
    </source>
</evidence>
<sequence length="110" mass="11921">MSDAKGPFFTLPDGIGLAIRLIPKGGRDAVDGIVDDGEGGRRLKLRVKAVPEKGKANAALIRFLARQWRMPQGEITLVAGARDRNKTLHVAGEPATLAPRLRDWLRAQGD</sequence>
<dbReference type="RefSeq" id="WP_139839469.1">
    <property type="nucleotide sequence ID" value="NZ_FWFR01000001.1"/>
</dbReference>
<accession>A0A1Y5R9L3</accession>
<dbReference type="InterPro" id="IPR036591">
    <property type="entry name" value="YggU-like_sf"/>
</dbReference>
<gene>
    <name evidence="3" type="ORF">OCH7691_00152</name>
</gene>
<keyword evidence="4" id="KW-1185">Reference proteome</keyword>
<dbReference type="FunCoup" id="A0A1Y5R9L3">
    <property type="interactions" value="275"/>
</dbReference>
<evidence type="ECO:0000256" key="2">
    <source>
        <dbReference type="HAMAP-Rule" id="MF_00634"/>
    </source>
</evidence>
<dbReference type="Proteomes" id="UP000193200">
    <property type="component" value="Unassembled WGS sequence"/>
</dbReference>
<dbReference type="NCBIfam" id="TIGR00251">
    <property type="entry name" value="DUF167 family protein"/>
    <property type="match status" value="1"/>
</dbReference>
<dbReference type="OrthoDB" id="9801972at2"/>
<organism evidence="3 4">
    <name type="scientific">Oceanibacterium hippocampi</name>
    <dbReference type="NCBI Taxonomy" id="745714"/>
    <lineage>
        <taxon>Bacteria</taxon>
        <taxon>Pseudomonadati</taxon>
        <taxon>Pseudomonadota</taxon>
        <taxon>Alphaproteobacteria</taxon>
        <taxon>Sneathiellales</taxon>
        <taxon>Sneathiellaceae</taxon>
        <taxon>Oceanibacterium</taxon>
    </lineage>
</organism>
<comment type="similarity">
    <text evidence="1 2">Belongs to the UPF0235 family.</text>
</comment>
<name>A0A1Y5R9L3_9PROT</name>
<dbReference type="Gene3D" id="3.30.1200.10">
    <property type="entry name" value="YggU-like"/>
    <property type="match status" value="1"/>
</dbReference>
<evidence type="ECO:0000313" key="4">
    <source>
        <dbReference type="Proteomes" id="UP000193200"/>
    </source>
</evidence>
<dbReference type="SUPFAM" id="SSF69786">
    <property type="entry name" value="YggU-like"/>
    <property type="match status" value="1"/>
</dbReference>
<dbReference type="SMART" id="SM01152">
    <property type="entry name" value="DUF167"/>
    <property type="match status" value="1"/>
</dbReference>
<dbReference type="EMBL" id="FWFR01000001">
    <property type="protein sequence ID" value="SLN12365.1"/>
    <property type="molecule type" value="Genomic_DNA"/>
</dbReference>
<evidence type="ECO:0000256" key="1">
    <source>
        <dbReference type="ARBA" id="ARBA00010364"/>
    </source>
</evidence>
<dbReference type="HAMAP" id="MF_00634">
    <property type="entry name" value="UPF0235"/>
    <property type="match status" value="1"/>
</dbReference>
<dbReference type="AlphaFoldDB" id="A0A1Y5R9L3"/>
<dbReference type="InParanoid" id="A0A1Y5R9L3"/>
<protein>
    <recommendedName>
        <fullName evidence="2">UPF0235 protein OCH7691_00152</fullName>
    </recommendedName>
</protein>
<dbReference type="Pfam" id="PF02594">
    <property type="entry name" value="DUF167"/>
    <property type="match status" value="1"/>
</dbReference>
<proteinExistence type="inferred from homology"/>
<dbReference type="InterPro" id="IPR003746">
    <property type="entry name" value="DUF167"/>
</dbReference>
<reference evidence="3 4" key="1">
    <citation type="submission" date="2017-03" db="EMBL/GenBank/DDBJ databases">
        <authorList>
            <person name="Afonso C.L."/>
            <person name="Miller P.J."/>
            <person name="Scott M.A."/>
            <person name="Spackman E."/>
            <person name="Goraichik I."/>
            <person name="Dimitrov K.M."/>
            <person name="Suarez D.L."/>
            <person name="Swayne D.E."/>
        </authorList>
    </citation>
    <scope>NUCLEOTIDE SEQUENCE [LARGE SCALE GENOMIC DNA]</scope>
    <source>
        <strain evidence="3 4">CECT 7691</strain>
    </source>
</reference>